<protein>
    <submittedName>
        <fullName evidence="1">Uncharacterized protein</fullName>
    </submittedName>
</protein>
<reference evidence="1 2" key="1">
    <citation type="submission" date="2019-02" db="EMBL/GenBank/DDBJ databases">
        <title>Deep-cultivation of Planctomycetes and their phenomic and genomic characterization uncovers novel biology.</title>
        <authorList>
            <person name="Wiegand S."/>
            <person name="Jogler M."/>
            <person name="Boedeker C."/>
            <person name="Pinto D."/>
            <person name="Vollmers J."/>
            <person name="Rivas-Marin E."/>
            <person name="Kohn T."/>
            <person name="Peeters S.H."/>
            <person name="Heuer A."/>
            <person name="Rast P."/>
            <person name="Oberbeckmann S."/>
            <person name="Bunk B."/>
            <person name="Jeske O."/>
            <person name="Meyerdierks A."/>
            <person name="Storesund J.E."/>
            <person name="Kallscheuer N."/>
            <person name="Luecker S."/>
            <person name="Lage O.M."/>
            <person name="Pohl T."/>
            <person name="Merkel B.J."/>
            <person name="Hornburger P."/>
            <person name="Mueller R.-W."/>
            <person name="Bruemmer F."/>
            <person name="Labrenz M."/>
            <person name="Spormann A.M."/>
            <person name="Op den Camp H."/>
            <person name="Overmann J."/>
            <person name="Amann R."/>
            <person name="Jetten M.S.M."/>
            <person name="Mascher T."/>
            <person name="Medema M.H."/>
            <person name="Devos D.P."/>
            <person name="Kaster A.-K."/>
            <person name="Ovreas L."/>
            <person name="Rohde M."/>
            <person name="Galperin M.Y."/>
            <person name="Jogler C."/>
        </authorList>
    </citation>
    <scope>NUCLEOTIDE SEQUENCE [LARGE SCALE GENOMIC DNA]</scope>
    <source>
        <strain evidence="1 2">Pan161</strain>
    </source>
</reference>
<dbReference type="AlphaFoldDB" id="A0A517VJ74"/>
<name>A0A517VJ74_9PLAN</name>
<sequence>MLSEDASFVTLEPLDSRVISGLCFFPCTHCGLSNMSVRALFLSLLCVVSFSGPLSAQGLIWELPADGSWVRYEGTYEKEMPGPESNDLNVKLQWTRHLVISSVGSEMADFDGAQTACRWLEFKCITGKSTESGVAPGVSGPRIYKVLVPEKAINGEIKETIGKNELPITFLPIIRGYRKTGDRPVEPLKTNVLRFYPMITMLEHYTQWDSVGEPASMETPAATVSAREYQGTFISESTTTRSKNQGKIWRTSEIPFGVAKWSVVITRETKGGTQPRTEFKQTSLIQVNMSAHEVGKNAESELPASH</sequence>
<accession>A0A517VJ74</accession>
<organism evidence="1 2">
    <name type="scientific">Gimesia algae</name>
    <dbReference type="NCBI Taxonomy" id="2527971"/>
    <lineage>
        <taxon>Bacteria</taxon>
        <taxon>Pseudomonadati</taxon>
        <taxon>Planctomycetota</taxon>
        <taxon>Planctomycetia</taxon>
        <taxon>Planctomycetales</taxon>
        <taxon>Planctomycetaceae</taxon>
        <taxon>Gimesia</taxon>
    </lineage>
</organism>
<dbReference type="RefSeq" id="WP_145231064.1">
    <property type="nucleotide sequence ID" value="NZ_CP036343.1"/>
</dbReference>
<keyword evidence="2" id="KW-1185">Reference proteome</keyword>
<dbReference type="EMBL" id="CP036343">
    <property type="protein sequence ID" value="QDT93056.1"/>
    <property type="molecule type" value="Genomic_DNA"/>
</dbReference>
<dbReference type="OrthoDB" id="210579at2"/>
<evidence type="ECO:0000313" key="2">
    <source>
        <dbReference type="Proteomes" id="UP000316855"/>
    </source>
</evidence>
<proteinExistence type="predicted"/>
<dbReference type="KEGG" id="gax:Pan161_47290"/>
<dbReference type="Proteomes" id="UP000316855">
    <property type="component" value="Chromosome"/>
</dbReference>
<gene>
    <name evidence="1" type="ORF">Pan161_47290</name>
</gene>
<evidence type="ECO:0000313" key="1">
    <source>
        <dbReference type="EMBL" id="QDT93056.1"/>
    </source>
</evidence>